<keyword evidence="5" id="KW-1185">Reference proteome</keyword>
<dbReference type="Pfam" id="PF00379">
    <property type="entry name" value="Chitin_bind_4"/>
    <property type="match status" value="1"/>
</dbReference>
<evidence type="ECO:0000313" key="5">
    <source>
        <dbReference type="Proteomes" id="UP000054359"/>
    </source>
</evidence>
<feature type="compositionally biased region" description="Basic and acidic residues" evidence="2">
    <location>
        <begin position="83"/>
        <end position="97"/>
    </location>
</feature>
<feature type="compositionally biased region" description="Basic and acidic residues" evidence="2">
    <location>
        <begin position="720"/>
        <end position="743"/>
    </location>
</feature>
<evidence type="ECO:0000313" key="4">
    <source>
        <dbReference type="EMBL" id="KFM66188.1"/>
    </source>
</evidence>
<protein>
    <submittedName>
        <fullName evidence="4">Cuticle protein 10.9</fullName>
    </submittedName>
</protein>
<dbReference type="GO" id="GO:0042302">
    <property type="term" value="F:structural constituent of cuticle"/>
    <property type="evidence" value="ECO:0007669"/>
    <property type="project" value="UniProtKB-UniRule"/>
</dbReference>
<sequence>MLKIILITGLLSVVWGKGYPTHKTTDADEYGLINEDTLRNKQPIHQVQVAVEYDDDDSKKYDLQADDNPQPQMYEQKSIEIFPKRSKESKSSMKLGEKQGNYKGSDSAEEISQKKLSYHAAKVSQEKIEVKSLTRNYASRLSNEPKDTYNAYKSGSRVPSKNAASQKSIGYSSHTEHSDYPSFSHDIQKTKFENPYSPKGGDISTGQQYVDVSFKGHSEPPKYGSGKLSSPQQHQHVSYETGIHPGKYGSSGIYGGYSMYKMNEGDYKKVMLGSNAKYPSPLSQIQSSYLQQPKFYSENSRGNLGIANHEGLGGQYSYQGLSRGLGAQYDYQGVSGGLGRQYGYQGLSGISSGYSKAREIDSGLKSYRSYPHGARSDNALGHQGSTAFKYQNSLGGSGVEYGGIGGTAGVKYGGTVAVNPKYVQSQGTGGSANYHEFKITKSSSSHGISGNKELGLYSSELQSGVHYKGTGSTTGKHLTNSGSKYHGGTSSFGNPGSSIYSEIKPGTEVRNYGIGKSSELAYGNIGNIGGPHLGQKNYGIGSQGIRYSHDEIGKSGIHGNAGTAGYLAGGPTLSAGVNSGYHKTDKNAQFSSYPHQGSIKSAGSEPHNSGYLGLSKEYQGIGGLKQSDNKHQQKLGGTSLRYASEQNGKTTGKGSSVPSDYHTKSEYPTIGETAYLDNKGYRPSYEPKLHQVEQKKIPSSQPKPHSMSSSSSVKSVKGSPKKDNSEYRGIGEIKYEPESKARNEYSPASTQSAGKGQSVKGGSTSQSVKGGSKSDYGDNKGKKSQNQYLPITAVSSGVVNEKPSRSQYAGIKGSDKVPEIEQKELVYEAILGGPGSRNQAHGSSGYGFYPTEGAASPSSSATGYDENHKPMPYEFSYKVNDEEHGAEHYRQEKMDDNGYLTGSYGYKDAHGIYRHVDYQASKDGFKANVRTNEPGTDNEDPADVHFEV</sequence>
<dbReference type="InterPro" id="IPR000618">
    <property type="entry name" value="Insect_cuticle"/>
</dbReference>
<feature type="chain" id="PRO_5001829852" evidence="3">
    <location>
        <begin position="17"/>
        <end position="948"/>
    </location>
</feature>
<feature type="signal peptide" evidence="3">
    <location>
        <begin position="1"/>
        <end position="16"/>
    </location>
</feature>
<feature type="region of interest" description="Disordered" evidence="2">
    <location>
        <begin position="690"/>
        <end position="815"/>
    </location>
</feature>
<feature type="region of interest" description="Disordered" evidence="2">
    <location>
        <begin position="139"/>
        <end position="183"/>
    </location>
</feature>
<keyword evidence="3" id="KW-0732">Signal</keyword>
<reference evidence="4 5" key="1">
    <citation type="submission" date="2013-11" db="EMBL/GenBank/DDBJ databases">
        <title>Genome sequencing of Stegodyphus mimosarum.</title>
        <authorList>
            <person name="Bechsgaard J."/>
        </authorList>
    </citation>
    <scope>NUCLEOTIDE SEQUENCE [LARGE SCALE GENOMIC DNA]</scope>
</reference>
<feature type="compositionally biased region" description="Polar residues" evidence="2">
    <location>
        <begin position="470"/>
        <end position="496"/>
    </location>
</feature>
<feature type="region of interest" description="Disordered" evidence="2">
    <location>
        <begin position="83"/>
        <end position="108"/>
    </location>
</feature>
<feature type="non-terminal residue" evidence="4">
    <location>
        <position position="948"/>
    </location>
</feature>
<feature type="compositionally biased region" description="Polar residues" evidence="2">
    <location>
        <begin position="644"/>
        <end position="658"/>
    </location>
</feature>
<evidence type="ECO:0000256" key="2">
    <source>
        <dbReference type="SAM" id="MobiDB-lite"/>
    </source>
</evidence>
<gene>
    <name evidence="4" type="ORF">X975_06596</name>
</gene>
<dbReference type="AlphaFoldDB" id="A0A087TM49"/>
<name>A0A087TM49_STEMI</name>
<dbReference type="OrthoDB" id="6432585at2759"/>
<dbReference type="OMA" id="YSSHTEH"/>
<feature type="region of interest" description="Disordered" evidence="2">
    <location>
        <begin position="53"/>
        <end position="72"/>
    </location>
</feature>
<feature type="compositionally biased region" description="Polar residues" evidence="2">
    <location>
        <begin position="746"/>
        <end position="769"/>
    </location>
</feature>
<evidence type="ECO:0000256" key="1">
    <source>
        <dbReference type="PROSITE-ProRule" id="PRU00497"/>
    </source>
</evidence>
<accession>A0A087TM49</accession>
<feature type="region of interest" description="Disordered" evidence="2">
    <location>
        <begin position="640"/>
        <end position="665"/>
    </location>
</feature>
<feature type="compositionally biased region" description="Polar residues" evidence="2">
    <location>
        <begin position="587"/>
        <end position="601"/>
    </location>
</feature>
<proteinExistence type="predicted"/>
<feature type="region of interest" description="Disordered" evidence="2">
    <location>
        <begin position="928"/>
        <end position="948"/>
    </location>
</feature>
<feature type="region of interest" description="Disordered" evidence="2">
    <location>
        <begin position="833"/>
        <end position="867"/>
    </location>
</feature>
<dbReference type="PROSITE" id="PS51155">
    <property type="entry name" value="CHIT_BIND_RR_2"/>
    <property type="match status" value="1"/>
</dbReference>
<organism evidence="4 5">
    <name type="scientific">Stegodyphus mimosarum</name>
    <name type="common">African social velvet spider</name>
    <dbReference type="NCBI Taxonomy" id="407821"/>
    <lineage>
        <taxon>Eukaryota</taxon>
        <taxon>Metazoa</taxon>
        <taxon>Ecdysozoa</taxon>
        <taxon>Arthropoda</taxon>
        <taxon>Chelicerata</taxon>
        <taxon>Arachnida</taxon>
        <taxon>Araneae</taxon>
        <taxon>Araneomorphae</taxon>
        <taxon>Entelegynae</taxon>
        <taxon>Eresoidea</taxon>
        <taxon>Eresidae</taxon>
        <taxon>Stegodyphus</taxon>
    </lineage>
</organism>
<evidence type="ECO:0000256" key="3">
    <source>
        <dbReference type="SAM" id="SignalP"/>
    </source>
</evidence>
<feature type="region of interest" description="Disordered" evidence="2">
    <location>
        <begin position="587"/>
        <end position="614"/>
    </location>
</feature>
<feature type="compositionally biased region" description="Polar residues" evidence="2">
    <location>
        <begin position="151"/>
        <end position="173"/>
    </location>
</feature>
<dbReference type="Proteomes" id="UP000054359">
    <property type="component" value="Unassembled WGS sequence"/>
</dbReference>
<feature type="region of interest" description="Disordered" evidence="2">
    <location>
        <begin position="469"/>
        <end position="496"/>
    </location>
</feature>
<feature type="compositionally biased region" description="Low complexity" evidence="2">
    <location>
        <begin position="698"/>
        <end position="718"/>
    </location>
</feature>
<feature type="compositionally biased region" description="Polar residues" evidence="2">
    <location>
        <begin position="784"/>
        <end position="798"/>
    </location>
</feature>
<keyword evidence="1" id="KW-0193">Cuticle</keyword>
<dbReference type="EMBL" id="KK115851">
    <property type="protein sequence ID" value="KFM66188.1"/>
    <property type="molecule type" value="Genomic_DNA"/>
</dbReference>